<keyword evidence="1" id="KW-0812">Transmembrane</keyword>
<dbReference type="RefSeq" id="WP_266001405.1">
    <property type="nucleotide sequence ID" value="NZ_JAPJDN010000090.1"/>
</dbReference>
<feature type="transmembrane region" description="Helical" evidence="1">
    <location>
        <begin position="52"/>
        <end position="75"/>
    </location>
</feature>
<gene>
    <name evidence="2" type="ORF">ORI27_32730</name>
</gene>
<keyword evidence="3" id="KW-1185">Reference proteome</keyword>
<organism evidence="2 3">
    <name type="scientific">Mycobacterium pinniadriaticum</name>
    <dbReference type="NCBI Taxonomy" id="2994102"/>
    <lineage>
        <taxon>Bacteria</taxon>
        <taxon>Bacillati</taxon>
        <taxon>Actinomycetota</taxon>
        <taxon>Actinomycetes</taxon>
        <taxon>Mycobacteriales</taxon>
        <taxon>Mycobacteriaceae</taxon>
        <taxon>Mycobacterium</taxon>
    </lineage>
</organism>
<feature type="transmembrane region" description="Helical" evidence="1">
    <location>
        <begin position="167"/>
        <end position="187"/>
    </location>
</feature>
<sequence length="239" mass="26643">MNPNIRILGVWSAAAFFLLWLIGFVFFAHWIPPIPPSAPASEIAAMFQARSVPIRIAMVFMSVGTVFYLPWTMVLSDLIKEIEGKSFFLAGTQLAAGVLSAITFFLPAFLWATAAFRPLRNPEITQALVDLGWLFFITPIAPFILQYAILAAAIFGDKRPQPAFPRWAAYLQIWIIISFLPALLAFFMKTGPFAWNGILVWWIPFATFTGWFVTMIALTRRAVLRGATVSNQPTGADHA</sequence>
<name>A0ABT3SPI3_9MYCO</name>
<dbReference type="EMBL" id="JAPJDO010000090">
    <property type="protein sequence ID" value="MCX2941449.1"/>
    <property type="molecule type" value="Genomic_DNA"/>
</dbReference>
<feature type="transmembrane region" description="Helical" evidence="1">
    <location>
        <begin position="131"/>
        <end position="155"/>
    </location>
</feature>
<protein>
    <recommendedName>
        <fullName evidence="4">DUF4386 domain-containing protein</fullName>
    </recommendedName>
</protein>
<reference evidence="2 3" key="1">
    <citation type="submission" date="2022-11" db="EMBL/GenBank/DDBJ databases">
        <title>Mycobacterium sp. nov.</title>
        <authorList>
            <person name="Papic B."/>
            <person name="Spicic S."/>
            <person name="Duvnjak S."/>
        </authorList>
    </citation>
    <scope>NUCLEOTIDE SEQUENCE [LARGE SCALE GENOMIC DNA]</scope>
    <source>
        <strain evidence="2 3">CVI_P4</strain>
    </source>
</reference>
<comment type="caution">
    <text evidence="2">The sequence shown here is derived from an EMBL/GenBank/DDBJ whole genome shotgun (WGS) entry which is preliminary data.</text>
</comment>
<proteinExistence type="predicted"/>
<keyword evidence="1" id="KW-1133">Transmembrane helix</keyword>
<accession>A0ABT3SPI3</accession>
<dbReference type="Proteomes" id="UP001300745">
    <property type="component" value="Unassembled WGS sequence"/>
</dbReference>
<feature type="transmembrane region" description="Helical" evidence="1">
    <location>
        <begin position="7"/>
        <end position="32"/>
    </location>
</feature>
<feature type="transmembrane region" description="Helical" evidence="1">
    <location>
        <begin position="199"/>
        <end position="218"/>
    </location>
</feature>
<feature type="transmembrane region" description="Helical" evidence="1">
    <location>
        <begin position="87"/>
        <end position="111"/>
    </location>
</feature>
<evidence type="ECO:0008006" key="4">
    <source>
        <dbReference type="Google" id="ProtNLM"/>
    </source>
</evidence>
<evidence type="ECO:0000313" key="2">
    <source>
        <dbReference type="EMBL" id="MCX2941449.1"/>
    </source>
</evidence>
<keyword evidence="1" id="KW-0472">Membrane</keyword>
<evidence type="ECO:0000256" key="1">
    <source>
        <dbReference type="SAM" id="Phobius"/>
    </source>
</evidence>
<evidence type="ECO:0000313" key="3">
    <source>
        <dbReference type="Proteomes" id="UP001300745"/>
    </source>
</evidence>